<accession>A0A9D1L494</accession>
<sequence>MVMKERILNDLKEAMKQKDKELLSVIRMVKGAIQMDEIAKKRELNDDEVIAIISKQIKTRKESIAEFEKAGRDDLKNQTQSEIDILMRYMPEQMSEEEVLRVIDQAFETVQPTSMKDMGKLMGVITPQVRGKADMGFVNKMIKERLSAK</sequence>
<reference evidence="1" key="2">
    <citation type="journal article" date="2021" name="PeerJ">
        <title>Extensive microbial diversity within the chicken gut microbiome revealed by metagenomics and culture.</title>
        <authorList>
            <person name="Gilroy R."/>
            <person name="Ravi A."/>
            <person name="Getino M."/>
            <person name="Pursley I."/>
            <person name="Horton D.L."/>
            <person name="Alikhan N.F."/>
            <person name="Baker D."/>
            <person name="Gharbi K."/>
            <person name="Hall N."/>
            <person name="Watson M."/>
            <person name="Adriaenssens E.M."/>
            <person name="Foster-Nyarko E."/>
            <person name="Jarju S."/>
            <person name="Secka A."/>
            <person name="Antonio M."/>
            <person name="Oren A."/>
            <person name="Chaudhuri R.R."/>
            <person name="La Ragione R."/>
            <person name="Hildebrand F."/>
            <person name="Pallen M.J."/>
        </authorList>
    </citation>
    <scope>NUCLEOTIDE SEQUENCE</scope>
    <source>
        <strain evidence="1">CHK197-8231</strain>
    </source>
</reference>
<dbReference type="EMBL" id="DVML01000025">
    <property type="protein sequence ID" value="HIU22822.1"/>
    <property type="molecule type" value="Genomic_DNA"/>
</dbReference>
<proteinExistence type="predicted"/>
<dbReference type="GO" id="GO:0016884">
    <property type="term" value="F:carbon-nitrogen ligase activity, with glutamine as amido-N-donor"/>
    <property type="evidence" value="ECO:0007669"/>
    <property type="project" value="InterPro"/>
</dbReference>
<gene>
    <name evidence="1" type="ORF">IAD49_04505</name>
</gene>
<dbReference type="Gene3D" id="1.10.1510.10">
    <property type="entry name" value="Uncharacterised protein YqeY/AIM41 PF09424, N-terminal domain"/>
    <property type="match status" value="1"/>
</dbReference>
<dbReference type="Pfam" id="PF09424">
    <property type="entry name" value="YqeY"/>
    <property type="match status" value="1"/>
</dbReference>
<organism evidence="1 2">
    <name type="scientific">Candidatus Fimihabitans intestinipullorum</name>
    <dbReference type="NCBI Taxonomy" id="2840820"/>
    <lineage>
        <taxon>Bacteria</taxon>
        <taxon>Bacillati</taxon>
        <taxon>Mycoplasmatota</taxon>
        <taxon>Mycoplasmatota incertae sedis</taxon>
        <taxon>Candidatus Fimihabitans</taxon>
    </lineage>
</organism>
<protein>
    <submittedName>
        <fullName evidence="1">GatB/YqeY domain-containing protein</fullName>
    </submittedName>
</protein>
<dbReference type="SUPFAM" id="SSF89095">
    <property type="entry name" value="GatB/YqeY motif"/>
    <property type="match status" value="1"/>
</dbReference>
<dbReference type="InterPro" id="IPR023168">
    <property type="entry name" value="GatB_Yqey_C_2"/>
</dbReference>
<dbReference type="InterPro" id="IPR042184">
    <property type="entry name" value="YqeY/Aim41_N"/>
</dbReference>
<dbReference type="InterPro" id="IPR003789">
    <property type="entry name" value="Asn/Gln_tRNA_amidoTrase-B-like"/>
</dbReference>
<evidence type="ECO:0000313" key="1">
    <source>
        <dbReference type="EMBL" id="HIU22822.1"/>
    </source>
</evidence>
<comment type="caution">
    <text evidence="1">The sequence shown here is derived from an EMBL/GenBank/DDBJ whole genome shotgun (WGS) entry which is preliminary data.</text>
</comment>
<evidence type="ECO:0000313" key="2">
    <source>
        <dbReference type="Proteomes" id="UP000824087"/>
    </source>
</evidence>
<dbReference type="Gene3D" id="1.10.10.410">
    <property type="match status" value="1"/>
</dbReference>
<name>A0A9D1L494_9BACT</name>
<dbReference type="Proteomes" id="UP000824087">
    <property type="component" value="Unassembled WGS sequence"/>
</dbReference>
<reference evidence="1" key="1">
    <citation type="submission" date="2020-10" db="EMBL/GenBank/DDBJ databases">
        <authorList>
            <person name="Gilroy R."/>
        </authorList>
    </citation>
    <scope>NUCLEOTIDE SEQUENCE</scope>
    <source>
        <strain evidence="1">CHK197-8231</strain>
    </source>
</reference>
<dbReference type="PANTHER" id="PTHR28055:SF1">
    <property type="entry name" value="ALTERED INHERITANCE OF MITOCHONDRIA PROTEIN 41, MITOCHONDRIAL"/>
    <property type="match status" value="1"/>
</dbReference>
<dbReference type="AlphaFoldDB" id="A0A9D1L494"/>
<dbReference type="InterPro" id="IPR019004">
    <property type="entry name" value="YqeY/Aim41"/>
</dbReference>
<dbReference type="PANTHER" id="PTHR28055">
    <property type="entry name" value="ALTERED INHERITANCE OF MITOCHONDRIA PROTEIN 41, MITOCHONDRIAL"/>
    <property type="match status" value="1"/>
</dbReference>